<protein>
    <submittedName>
        <fullName evidence="1">Uncharacterized protein</fullName>
    </submittedName>
</protein>
<dbReference type="AlphaFoldDB" id="Q2F9W1"/>
<reference evidence="1" key="1">
    <citation type="journal article" date="2006" name="BMC Evol. Biol.">
        <title>Recovery and evolutionary analysis of complete integron gene cassette arrays from Vibrio.</title>
        <authorList>
            <person name="Boucher Y."/>
            <person name="Nesbo C.L."/>
            <person name="Joss M.J."/>
            <person name="Robinson A."/>
            <person name="Mabbutt B.C."/>
            <person name="Gillings M.R."/>
            <person name="Doolittle W.F."/>
            <person name="Stokes H.W."/>
        </authorList>
    </citation>
    <scope>NUCLEOTIDE SEQUENCE</scope>
    <source>
        <strain evidence="1">DAT722</strain>
    </source>
</reference>
<name>Q2F9W1_9VIBR</name>
<sequence>MDTLTAYKIPVSARILETFLDHTYVESSKGHQWGCFGASTGGRPTVEGVGDSDISQCIAPNNTGLKYGITGVCHQATNRLLSPSNVTLDGNVRGYFLSYATYNEYGLDINEWHERQAKCSVGNHTINDYPLLNALLLQKSILASGQSSFQIDPSFQLSKKHNAGVTSLTKRWKNSFLDHAIDYVRSNTSLQYYVNEVNSGANAYVHSIARNIGYGNCALLLGQDINPTTKLKLLEIDKFES</sequence>
<accession>Q2F9W1</accession>
<proteinExistence type="predicted"/>
<evidence type="ECO:0000313" key="1">
    <source>
        <dbReference type="EMBL" id="ABA55910.1"/>
    </source>
</evidence>
<organism evidence="1">
    <name type="scientific">Vibrio sp. DAT722</name>
    <dbReference type="NCBI Taxonomy" id="344879"/>
    <lineage>
        <taxon>Bacteria</taxon>
        <taxon>Pseudomonadati</taxon>
        <taxon>Pseudomonadota</taxon>
        <taxon>Gammaproteobacteria</taxon>
        <taxon>Vibrionales</taxon>
        <taxon>Vibrionaceae</taxon>
        <taxon>Vibrio</taxon>
    </lineage>
</organism>
<dbReference type="EMBL" id="DQ139261">
    <property type="protein sequence ID" value="ABA55910.1"/>
    <property type="molecule type" value="Genomic_DNA"/>
</dbReference>